<proteinExistence type="predicted"/>
<comment type="caution">
    <text evidence="2">The sequence shown here is derived from an EMBL/GenBank/DDBJ whole genome shotgun (WGS) entry which is preliminary data.</text>
</comment>
<evidence type="ECO:0000313" key="2">
    <source>
        <dbReference type="EMBL" id="MQM20853.1"/>
    </source>
</evidence>
<protein>
    <submittedName>
        <fullName evidence="2">Uncharacterized protein</fullName>
    </submittedName>
</protein>
<name>A0A843XNV6_COLES</name>
<keyword evidence="3" id="KW-1185">Reference proteome</keyword>
<evidence type="ECO:0000256" key="1">
    <source>
        <dbReference type="SAM" id="MobiDB-lite"/>
    </source>
</evidence>
<dbReference type="EMBL" id="NMUH01010271">
    <property type="protein sequence ID" value="MQM20853.1"/>
    <property type="molecule type" value="Genomic_DNA"/>
</dbReference>
<evidence type="ECO:0000313" key="3">
    <source>
        <dbReference type="Proteomes" id="UP000652761"/>
    </source>
</evidence>
<dbReference type="Proteomes" id="UP000652761">
    <property type="component" value="Unassembled WGS sequence"/>
</dbReference>
<reference evidence="2" key="1">
    <citation type="submission" date="2017-07" db="EMBL/GenBank/DDBJ databases">
        <title>Taro Niue Genome Assembly and Annotation.</title>
        <authorList>
            <person name="Atibalentja N."/>
            <person name="Keating K."/>
            <person name="Fields C.J."/>
        </authorList>
    </citation>
    <scope>NUCLEOTIDE SEQUENCE</scope>
    <source>
        <strain evidence="2">Niue_2</strain>
        <tissue evidence="2">Leaf</tissue>
    </source>
</reference>
<feature type="compositionally biased region" description="Polar residues" evidence="1">
    <location>
        <begin position="150"/>
        <end position="166"/>
    </location>
</feature>
<dbReference type="AlphaFoldDB" id="A0A843XNV6"/>
<accession>A0A843XNV6</accession>
<gene>
    <name evidence="2" type="ORF">Taro_053882</name>
</gene>
<feature type="region of interest" description="Disordered" evidence="1">
    <location>
        <begin position="142"/>
        <end position="166"/>
    </location>
</feature>
<sequence length="166" mass="18913">MEGSQAMVPLMAQWEVAPDPRVTNQHVEDMRARLDLYPYDQVVWTPYLGEADASHPAVAAGRPLFDHHVLLLCLGMSEHLYLELVVQTLGWHQPALEIPSLGREGHSQRRFFTEDRDWSEEHGSTVAYWRGGGEQILQHTDSRTARHTWRTTGRATPGDSSLTDEW</sequence>
<organism evidence="2 3">
    <name type="scientific">Colocasia esculenta</name>
    <name type="common">Wild taro</name>
    <name type="synonym">Arum esculentum</name>
    <dbReference type="NCBI Taxonomy" id="4460"/>
    <lineage>
        <taxon>Eukaryota</taxon>
        <taxon>Viridiplantae</taxon>
        <taxon>Streptophyta</taxon>
        <taxon>Embryophyta</taxon>
        <taxon>Tracheophyta</taxon>
        <taxon>Spermatophyta</taxon>
        <taxon>Magnoliopsida</taxon>
        <taxon>Liliopsida</taxon>
        <taxon>Araceae</taxon>
        <taxon>Aroideae</taxon>
        <taxon>Colocasieae</taxon>
        <taxon>Colocasia</taxon>
    </lineage>
</organism>